<keyword evidence="1" id="KW-0472">Membrane</keyword>
<dbReference type="EMBL" id="JAHESF010000001">
    <property type="protein sequence ID" value="MBT1695510.1"/>
    <property type="molecule type" value="Genomic_DNA"/>
</dbReference>
<dbReference type="AlphaFoldDB" id="A0AAP2DFQ5"/>
<evidence type="ECO:0000256" key="1">
    <source>
        <dbReference type="SAM" id="Phobius"/>
    </source>
</evidence>
<organism evidence="2 3">
    <name type="scientific">Chryseosolibacter histidini</name>
    <dbReference type="NCBI Taxonomy" id="2782349"/>
    <lineage>
        <taxon>Bacteria</taxon>
        <taxon>Pseudomonadati</taxon>
        <taxon>Bacteroidota</taxon>
        <taxon>Cytophagia</taxon>
        <taxon>Cytophagales</taxon>
        <taxon>Chryseotaleaceae</taxon>
        <taxon>Chryseosolibacter</taxon>
    </lineage>
</organism>
<evidence type="ECO:0000313" key="2">
    <source>
        <dbReference type="EMBL" id="MBT1695510.1"/>
    </source>
</evidence>
<accession>A0AAP2DFQ5</accession>
<keyword evidence="1" id="KW-0812">Transmembrane</keyword>
<comment type="caution">
    <text evidence="2">The sequence shown here is derived from an EMBL/GenBank/DDBJ whole genome shotgun (WGS) entry which is preliminary data.</text>
</comment>
<protein>
    <submittedName>
        <fullName evidence="2">YgjV family protein</fullName>
    </submittedName>
</protein>
<feature type="transmembrane region" description="Helical" evidence="1">
    <location>
        <begin position="36"/>
        <end position="61"/>
    </location>
</feature>
<name>A0AAP2DFQ5_9BACT</name>
<reference evidence="2 3" key="1">
    <citation type="submission" date="2021-05" db="EMBL/GenBank/DDBJ databases">
        <title>A Polyphasic approach of four new species of the genus Ohtaekwangia: Ohtaekwangia histidinii sp. nov., Ohtaekwangia cretensis sp. nov., Ohtaekwangia indiensis sp. nov., Ohtaekwangia reichenbachii sp. nov. from diverse environment.</title>
        <authorList>
            <person name="Octaviana S."/>
        </authorList>
    </citation>
    <scope>NUCLEOTIDE SEQUENCE [LARGE SCALE GENOMIC DNA]</scope>
    <source>
        <strain evidence="2 3">PWU4</strain>
    </source>
</reference>
<keyword evidence="3" id="KW-1185">Reference proteome</keyword>
<gene>
    <name evidence="2" type="ORF">KK083_01395</name>
</gene>
<dbReference type="Proteomes" id="UP001319200">
    <property type="component" value="Unassembled WGS sequence"/>
</dbReference>
<sequence length="79" mass="8618">MTNALGFLALTLNLTSMAMKDLLTLRSLSLVANSIYIVYGFLISSPPIITGSFVAVVIHAVSIYRLKHPRQITPVKKMG</sequence>
<evidence type="ECO:0000313" key="3">
    <source>
        <dbReference type="Proteomes" id="UP001319200"/>
    </source>
</evidence>
<proteinExistence type="predicted"/>
<keyword evidence="1" id="KW-1133">Transmembrane helix</keyword>
<dbReference type="RefSeq" id="WP_254159898.1">
    <property type="nucleotide sequence ID" value="NZ_JAHESF010000001.1"/>
</dbReference>